<dbReference type="Gene3D" id="6.10.140.1950">
    <property type="match status" value="1"/>
</dbReference>
<dbReference type="InterPro" id="IPR000352">
    <property type="entry name" value="Pep_chain_release_fac_I"/>
</dbReference>
<comment type="function">
    <text evidence="1 7">Peptide chain release factor 1 directs the termination of translation in response to the peptide chain termination codons UAG and UAA.</text>
</comment>
<dbReference type="PANTHER" id="PTHR43804">
    <property type="entry name" value="LD18447P"/>
    <property type="match status" value="1"/>
</dbReference>
<keyword evidence="5 7" id="KW-0963">Cytoplasm</keyword>
<dbReference type="FunFam" id="3.30.70.1660:FF:000002">
    <property type="entry name" value="Peptide chain release factor 1"/>
    <property type="match status" value="1"/>
</dbReference>
<evidence type="ECO:0000256" key="7">
    <source>
        <dbReference type="HAMAP-Rule" id="MF_00093"/>
    </source>
</evidence>
<dbReference type="NCBIfam" id="TIGR00019">
    <property type="entry name" value="prfA"/>
    <property type="match status" value="1"/>
</dbReference>
<dbReference type="GO" id="GO:0005829">
    <property type="term" value="C:cytosol"/>
    <property type="evidence" value="ECO:0007669"/>
    <property type="project" value="UniProtKB-ARBA"/>
</dbReference>
<proteinExistence type="inferred from homology"/>
<dbReference type="InterPro" id="IPR005139">
    <property type="entry name" value="PCRF"/>
</dbReference>
<dbReference type="AlphaFoldDB" id="A0A2K1PCU3"/>
<evidence type="ECO:0000256" key="8">
    <source>
        <dbReference type="NCBIfam" id="TIGR00019"/>
    </source>
</evidence>
<gene>
    <name evidence="7" type="primary">prfA</name>
    <name evidence="11" type="ORF">X927_02805</name>
</gene>
<name>A0A2K1PCU3_9BACT</name>
<dbReference type="SMART" id="SM00937">
    <property type="entry name" value="PCRF"/>
    <property type="match status" value="1"/>
</dbReference>
<accession>A0A2K1PCU3</accession>
<feature type="domain" description="Prokaryotic-type class I peptide chain release factors" evidence="10">
    <location>
        <begin position="247"/>
        <end position="263"/>
    </location>
</feature>
<dbReference type="Gene3D" id="3.30.70.1660">
    <property type="match status" value="1"/>
</dbReference>
<evidence type="ECO:0000256" key="3">
    <source>
        <dbReference type="ARBA" id="ARBA00010835"/>
    </source>
</evidence>
<dbReference type="PANTHER" id="PTHR43804:SF7">
    <property type="entry name" value="LD18447P"/>
    <property type="match status" value="1"/>
</dbReference>
<evidence type="ECO:0000259" key="10">
    <source>
        <dbReference type="PROSITE" id="PS00745"/>
    </source>
</evidence>
<dbReference type="FunFam" id="3.30.70.1660:FF:000004">
    <property type="entry name" value="Peptide chain release factor 1"/>
    <property type="match status" value="1"/>
</dbReference>
<dbReference type="InterPro" id="IPR050057">
    <property type="entry name" value="Prokaryotic/Mito_RF"/>
</dbReference>
<evidence type="ECO:0000256" key="6">
    <source>
        <dbReference type="ARBA" id="ARBA00022917"/>
    </source>
</evidence>
<evidence type="ECO:0000256" key="2">
    <source>
        <dbReference type="ARBA" id="ARBA00004496"/>
    </source>
</evidence>
<reference evidence="11 12" key="1">
    <citation type="submission" date="2013-12" db="EMBL/GenBank/DDBJ databases">
        <title>Comparative genomics of Petrotoga isolates.</title>
        <authorList>
            <person name="Nesbo C.L."/>
            <person name="Charchuk R."/>
            <person name="Chow K."/>
        </authorList>
    </citation>
    <scope>NUCLEOTIDE SEQUENCE [LARGE SCALE GENOMIC DNA]</scope>
    <source>
        <strain evidence="11 12">DSM 14811</strain>
    </source>
</reference>
<dbReference type="Gene3D" id="3.30.160.20">
    <property type="match status" value="1"/>
</dbReference>
<dbReference type="NCBIfam" id="NF001859">
    <property type="entry name" value="PRK00591.1"/>
    <property type="match status" value="1"/>
</dbReference>
<evidence type="ECO:0000256" key="9">
    <source>
        <dbReference type="SAM" id="Coils"/>
    </source>
</evidence>
<comment type="similarity">
    <text evidence="3 7">Belongs to the prokaryotic/mitochondrial release factor family.</text>
</comment>
<dbReference type="Pfam" id="PF00472">
    <property type="entry name" value="RF-1"/>
    <property type="match status" value="1"/>
</dbReference>
<keyword evidence="12" id="KW-1185">Reference proteome</keyword>
<dbReference type="HAMAP" id="MF_00093">
    <property type="entry name" value="Rel_fac_1"/>
    <property type="match status" value="1"/>
</dbReference>
<organism evidence="11 12">
    <name type="scientific">Petrotoga mexicana DSM 14811</name>
    <dbReference type="NCBI Taxonomy" id="1122954"/>
    <lineage>
        <taxon>Bacteria</taxon>
        <taxon>Thermotogati</taxon>
        <taxon>Thermotogota</taxon>
        <taxon>Thermotogae</taxon>
        <taxon>Petrotogales</taxon>
        <taxon>Petrotogaceae</taxon>
        <taxon>Petrotoga</taxon>
    </lineage>
</organism>
<evidence type="ECO:0000313" key="12">
    <source>
        <dbReference type="Proteomes" id="UP000236604"/>
    </source>
</evidence>
<dbReference type="GO" id="GO:0016149">
    <property type="term" value="F:translation release factor activity, codon specific"/>
    <property type="evidence" value="ECO:0007669"/>
    <property type="project" value="UniProtKB-UniRule"/>
</dbReference>
<dbReference type="InterPro" id="IPR004373">
    <property type="entry name" value="RF-1"/>
</dbReference>
<dbReference type="FunFam" id="3.30.160.20:FF:000004">
    <property type="entry name" value="Peptide chain release factor 1"/>
    <property type="match status" value="1"/>
</dbReference>
<keyword evidence="4 7" id="KW-0488">Methylation</keyword>
<feature type="modified residue" description="N5-methylglutamine" evidence="7">
    <location>
        <position position="254"/>
    </location>
</feature>
<dbReference type="Proteomes" id="UP000236604">
    <property type="component" value="Unassembled WGS sequence"/>
</dbReference>
<sequence>MGQNGSKTNKEKNDIIEKVRKLNILDFKEEVKKKIKKLEKQLSDPDVTNDIEKLKKLGQEHSKLSELNTLFESYEQSLEDIKALKEMYENNEVSEEEYQSMLQDLEEKQEKTRKKIIEGLVSQDEYDERNIIMEIRAGTGGDEASLFASELMRMYLRYAERKNWKYEVLDLNENELGGIKTAILKIKGQGAYRRLKYESGVHRVQRVPQTESSGRIHTSTATVAVLPEATDIDVQINENDLRIDTYRASGAGGQYVNKTDSAVRITHLPTGIVVTCQNERSQHQNKEKALNILRAKLFEIKLEEQQSQLIQERKSQIGTAQRSEKIRTYNFPQNRVTDHRIHYTTHRINEILDGDLDEIIDKLLEKDLKEKLESLTI</sequence>
<comment type="subcellular location">
    <subcellularLocation>
        <location evidence="2 7">Cytoplasm</location>
    </subcellularLocation>
</comment>
<dbReference type="InterPro" id="IPR045853">
    <property type="entry name" value="Pep_chain_release_fac_I_sf"/>
</dbReference>
<evidence type="ECO:0000256" key="4">
    <source>
        <dbReference type="ARBA" id="ARBA00022481"/>
    </source>
</evidence>
<evidence type="ECO:0000256" key="5">
    <source>
        <dbReference type="ARBA" id="ARBA00022490"/>
    </source>
</evidence>
<evidence type="ECO:0000313" key="11">
    <source>
        <dbReference type="EMBL" id="PNS00622.1"/>
    </source>
</evidence>
<dbReference type="PROSITE" id="PS00745">
    <property type="entry name" value="RF_PROK_I"/>
    <property type="match status" value="1"/>
</dbReference>
<keyword evidence="6 7" id="KW-0648">Protein biosynthesis</keyword>
<keyword evidence="9" id="KW-0175">Coiled coil</keyword>
<protein>
    <recommendedName>
        <fullName evidence="7 8">Peptide chain release factor 1</fullName>
        <shortName evidence="7">RF-1</shortName>
    </recommendedName>
</protein>
<comment type="PTM">
    <text evidence="7">Methylated by PrmC. Methylation increases the termination efficiency of RF1.</text>
</comment>
<dbReference type="Pfam" id="PF03462">
    <property type="entry name" value="PCRF"/>
    <property type="match status" value="1"/>
</dbReference>
<comment type="caution">
    <text evidence="11">The sequence shown here is derived from an EMBL/GenBank/DDBJ whole genome shotgun (WGS) entry which is preliminary data.</text>
</comment>
<dbReference type="SUPFAM" id="SSF75620">
    <property type="entry name" value="Release factor"/>
    <property type="match status" value="1"/>
</dbReference>
<evidence type="ECO:0000256" key="1">
    <source>
        <dbReference type="ARBA" id="ARBA00002986"/>
    </source>
</evidence>
<dbReference type="EMBL" id="AZRN01000009">
    <property type="protein sequence ID" value="PNS00622.1"/>
    <property type="molecule type" value="Genomic_DNA"/>
</dbReference>
<feature type="coiled-coil region" evidence="9">
    <location>
        <begin position="64"/>
        <end position="115"/>
    </location>
</feature>